<name>A0AAD5JV56_9FUNG</name>
<gene>
    <name evidence="2" type="ORF">BDA99DRAFT_562242</name>
</gene>
<dbReference type="Proteomes" id="UP001209540">
    <property type="component" value="Unassembled WGS sequence"/>
</dbReference>
<proteinExistence type="predicted"/>
<keyword evidence="3" id="KW-1185">Reference proteome</keyword>
<dbReference type="AlphaFoldDB" id="A0AAD5JV56"/>
<evidence type="ECO:0000313" key="3">
    <source>
        <dbReference type="Proteomes" id="UP001209540"/>
    </source>
</evidence>
<feature type="chain" id="PRO_5042073492" evidence="1">
    <location>
        <begin position="20"/>
        <end position="105"/>
    </location>
</feature>
<dbReference type="EMBL" id="JAIXMP010000022">
    <property type="protein sequence ID" value="KAI9255732.1"/>
    <property type="molecule type" value="Genomic_DNA"/>
</dbReference>
<evidence type="ECO:0000256" key="1">
    <source>
        <dbReference type="SAM" id="SignalP"/>
    </source>
</evidence>
<keyword evidence="1" id="KW-0732">Signal</keyword>
<reference evidence="2" key="2">
    <citation type="submission" date="2023-02" db="EMBL/GenBank/DDBJ databases">
        <authorList>
            <consortium name="DOE Joint Genome Institute"/>
            <person name="Mondo S.J."/>
            <person name="Chang Y."/>
            <person name="Wang Y."/>
            <person name="Ahrendt S."/>
            <person name="Andreopoulos W."/>
            <person name="Barry K."/>
            <person name="Beard J."/>
            <person name="Benny G.L."/>
            <person name="Blankenship S."/>
            <person name="Bonito G."/>
            <person name="Cuomo C."/>
            <person name="Desiro A."/>
            <person name="Gervers K.A."/>
            <person name="Hundley H."/>
            <person name="Kuo A."/>
            <person name="LaButti K."/>
            <person name="Lang B.F."/>
            <person name="Lipzen A."/>
            <person name="O'Donnell K."/>
            <person name="Pangilinan J."/>
            <person name="Reynolds N."/>
            <person name="Sandor L."/>
            <person name="Smith M.W."/>
            <person name="Tsang A."/>
            <person name="Grigoriev I.V."/>
            <person name="Stajich J.E."/>
            <person name="Spatafora J.W."/>
        </authorList>
    </citation>
    <scope>NUCLEOTIDE SEQUENCE</scope>
    <source>
        <strain evidence="2">RSA 2281</strain>
    </source>
</reference>
<evidence type="ECO:0000313" key="2">
    <source>
        <dbReference type="EMBL" id="KAI9255732.1"/>
    </source>
</evidence>
<protein>
    <submittedName>
        <fullName evidence="2">Uncharacterized protein</fullName>
    </submittedName>
</protein>
<accession>A0AAD5JV56</accession>
<sequence>MLNIIKTLSILAIADVSLAAPTNSFGNDVTVTIKSFCSKYLRIYKLNNGHGGKKTSQDLSAGSSVDCKVDSNWDGRFWSCAGSSDCGSYGFAVSLAEFLFKGFER</sequence>
<feature type="signal peptide" evidence="1">
    <location>
        <begin position="1"/>
        <end position="19"/>
    </location>
</feature>
<reference evidence="2" key="1">
    <citation type="journal article" date="2022" name="IScience">
        <title>Evolution of zygomycete secretomes and the origins of terrestrial fungal ecologies.</title>
        <authorList>
            <person name="Chang Y."/>
            <person name="Wang Y."/>
            <person name="Mondo S."/>
            <person name="Ahrendt S."/>
            <person name="Andreopoulos W."/>
            <person name="Barry K."/>
            <person name="Beard J."/>
            <person name="Benny G.L."/>
            <person name="Blankenship S."/>
            <person name="Bonito G."/>
            <person name="Cuomo C."/>
            <person name="Desiro A."/>
            <person name="Gervers K.A."/>
            <person name="Hundley H."/>
            <person name="Kuo A."/>
            <person name="LaButti K."/>
            <person name="Lang B.F."/>
            <person name="Lipzen A."/>
            <person name="O'Donnell K."/>
            <person name="Pangilinan J."/>
            <person name="Reynolds N."/>
            <person name="Sandor L."/>
            <person name="Smith M.E."/>
            <person name="Tsang A."/>
            <person name="Grigoriev I.V."/>
            <person name="Stajich J.E."/>
            <person name="Spatafora J.W."/>
        </authorList>
    </citation>
    <scope>NUCLEOTIDE SEQUENCE</scope>
    <source>
        <strain evidence="2">RSA 2281</strain>
    </source>
</reference>
<comment type="caution">
    <text evidence="2">The sequence shown here is derived from an EMBL/GenBank/DDBJ whole genome shotgun (WGS) entry which is preliminary data.</text>
</comment>
<organism evidence="2 3">
    <name type="scientific">Phascolomyces articulosus</name>
    <dbReference type="NCBI Taxonomy" id="60185"/>
    <lineage>
        <taxon>Eukaryota</taxon>
        <taxon>Fungi</taxon>
        <taxon>Fungi incertae sedis</taxon>
        <taxon>Mucoromycota</taxon>
        <taxon>Mucoromycotina</taxon>
        <taxon>Mucoromycetes</taxon>
        <taxon>Mucorales</taxon>
        <taxon>Lichtheimiaceae</taxon>
        <taxon>Phascolomyces</taxon>
    </lineage>
</organism>